<evidence type="ECO:0000313" key="2">
    <source>
        <dbReference type="EMBL" id="MEE2033428.1"/>
    </source>
</evidence>
<evidence type="ECO:0008006" key="4">
    <source>
        <dbReference type="Google" id="ProtNLM"/>
    </source>
</evidence>
<sequence length="136" mass="13472">MRALGACVIAVGTSALAAAGIATAAVTVPFQINPAPFGNPNGSFDVPPSNCVAVLGEQTGSVTISGGKPGGWGCIIYSEVNWLNLSTGATGTARMSDGLNGFPPEATLNTGSGQVVLTLRPTTGTTTPGFAGFYVP</sequence>
<gene>
    <name evidence="2" type="ORF">Q8814_15100</name>
</gene>
<dbReference type="EMBL" id="JAUZMZ010000082">
    <property type="protein sequence ID" value="MEE2033428.1"/>
    <property type="molecule type" value="Genomic_DNA"/>
</dbReference>
<feature type="chain" id="PRO_5046080599" description="Secreted protein" evidence="1">
    <location>
        <begin position="25"/>
        <end position="136"/>
    </location>
</feature>
<dbReference type="RefSeq" id="WP_330152841.1">
    <property type="nucleotide sequence ID" value="NZ_JAUZMZ010000082.1"/>
</dbReference>
<evidence type="ECO:0000256" key="1">
    <source>
        <dbReference type="SAM" id="SignalP"/>
    </source>
</evidence>
<feature type="signal peptide" evidence="1">
    <location>
        <begin position="1"/>
        <end position="24"/>
    </location>
</feature>
<organism evidence="2 3">
    <name type="scientific">Rhodococcus chondri</name>
    <dbReference type="NCBI Taxonomy" id="3065941"/>
    <lineage>
        <taxon>Bacteria</taxon>
        <taxon>Bacillati</taxon>
        <taxon>Actinomycetota</taxon>
        <taxon>Actinomycetes</taxon>
        <taxon>Mycobacteriales</taxon>
        <taxon>Nocardiaceae</taxon>
        <taxon>Rhodococcus</taxon>
    </lineage>
</organism>
<name>A0ABU7JTT7_9NOCA</name>
<reference evidence="2 3" key="1">
    <citation type="submission" date="2023-08" db="EMBL/GenBank/DDBJ databases">
        <authorList>
            <person name="Girao M."/>
            <person name="Carvalho M.F."/>
        </authorList>
    </citation>
    <scope>NUCLEOTIDE SEQUENCE [LARGE SCALE GENOMIC DNA]</scope>
    <source>
        <strain evidence="2 3">CC-R104</strain>
    </source>
</reference>
<keyword evidence="3" id="KW-1185">Reference proteome</keyword>
<comment type="caution">
    <text evidence="2">The sequence shown here is derived from an EMBL/GenBank/DDBJ whole genome shotgun (WGS) entry which is preliminary data.</text>
</comment>
<evidence type="ECO:0000313" key="3">
    <source>
        <dbReference type="Proteomes" id="UP001331936"/>
    </source>
</evidence>
<keyword evidence="1" id="KW-0732">Signal</keyword>
<dbReference type="Proteomes" id="UP001331936">
    <property type="component" value="Unassembled WGS sequence"/>
</dbReference>
<proteinExistence type="predicted"/>
<protein>
    <recommendedName>
        <fullName evidence="4">Secreted protein</fullName>
    </recommendedName>
</protein>
<accession>A0ABU7JTT7</accession>